<proteinExistence type="predicted"/>
<dbReference type="Proteomes" id="UP000561045">
    <property type="component" value="Unassembled WGS sequence"/>
</dbReference>
<evidence type="ECO:0000313" key="1">
    <source>
        <dbReference type="EMBL" id="MBB4010993.1"/>
    </source>
</evidence>
<accession>A0A840BE65</accession>
<name>A0A840BE65_9RHOO</name>
<gene>
    <name evidence="1" type="ORF">GGR36_000301</name>
</gene>
<keyword evidence="2" id="KW-1185">Reference proteome</keyword>
<dbReference type="AlphaFoldDB" id="A0A840BE65"/>
<dbReference type="EMBL" id="JACIET010000001">
    <property type="protein sequence ID" value="MBB4010993.1"/>
    <property type="molecule type" value="Genomic_DNA"/>
</dbReference>
<protein>
    <submittedName>
        <fullName evidence="1">Uncharacterized protein</fullName>
    </submittedName>
</protein>
<organism evidence="1 2">
    <name type="scientific">Niveibacterium umoris</name>
    <dbReference type="NCBI Taxonomy" id="1193620"/>
    <lineage>
        <taxon>Bacteria</taxon>
        <taxon>Pseudomonadati</taxon>
        <taxon>Pseudomonadota</taxon>
        <taxon>Betaproteobacteria</taxon>
        <taxon>Rhodocyclales</taxon>
        <taxon>Rhodocyclaceae</taxon>
        <taxon>Niveibacterium</taxon>
    </lineage>
</organism>
<comment type="caution">
    <text evidence="1">The sequence shown here is derived from an EMBL/GenBank/DDBJ whole genome shotgun (WGS) entry which is preliminary data.</text>
</comment>
<evidence type="ECO:0000313" key="2">
    <source>
        <dbReference type="Proteomes" id="UP000561045"/>
    </source>
</evidence>
<sequence length="31" mass="3602">MRALRTPDMVVVYGAHTRRDEPKNIKETLCT</sequence>
<reference evidence="1 2" key="1">
    <citation type="submission" date="2020-08" db="EMBL/GenBank/DDBJ databases">
        <title>Genomic Encyclopedia of Type Strains, Phase IV (KMG-IV): sequencing the most valuable type-strain genomes for metagenomic binning, comparative biology and taxonomic classification.</title>
        <authorList>
            <person name="Goeker M."/>
        </authorList>
    </citation>
    <scope>NUCLEOTIDE SEQUENCE [LARGE SCALE GENOMIC DNA]</scope>
    <source>
        <strain evidence="1 2">DSM 106739</strain>
    </source>
</reference>